<proteinExistence type="predicted"/>
<organism evidence="1 2">
    <name type="scientific">candidate division WOR-1 bacterium RIFOXYB2_FULL_36_35</name>
    <dbReference type="NCBI Taxonomy" id="1802578"/>
    <lineage>
        <taxon>Bacteria</taxon>
        <taxon>Bacillati</taxon>
        <taxon>Saganbacteria</taxon>
    </lineage>
</organism>
<gene>
    <name evidence="1" type="ORF">A2290_04585</name>
</gene>
<protein>
    <recommendedName>
        <fullName evidence="3">Nucleotidyltransferase</fullName>
    </recommendedName>
</protein>
<dbReference type="AlphaFoldDB" id="A0A1F4S9D7"/>
<evidence type="ECO:0000313" key="1">
    <source>
        <dbReference type="EMBL" id="OGC16353.1"/>
    </source>
</evidence>
<reference evidence="1 2" key="1">
    <citation type="journal article" date="2016" name="Nat. Commun.">
        <title>Thousands of microbial genomes shed light on interconnected biogeochemical processes in an aquifer system.</title>
        <authorList>
            <person name="Anantharaman K."/>
            <person name="Brown C.T."/>
            <person name="Hug L.A."/>
            <person name="Sharon I."/>
            <person name="Castelle C.J."/>
            <person name="Probst A.J."/>
            <person name="Thomas B.C."/>
            <person name="Singh A."/>
            <person name="Wilkins M.J."/>
            <person name="Karaoz U."/>
            <person name="Brodie E.L."/>
            <person name="Williams K.H."/>
            <person name="Hubbard S.S."/>
            <person name="Banfield J.F."/>
        </authorList>
    </citation>
    <scope>NUCLEOTIDE SEQUENCE [LARGE SCALE GENOMIC DNA]</scope>
</reference>
<dbReference type="Pfam" id="PF08780">
    <property type="entry name" value="NTase_sub_bind"/>
    <property type="match status" value="1"/>
</dbReference>
<sequence>MNDKFENLVSQYKKALLRLQDVMTKKKDEYIRDSAIQRFEFTYELAWKGMKAYLKEKGVIEINFPKDVIRTAFKAGLISDDPLWLDMVDTRNQTSHLYKESMAEDVYSKIKKYLPLFEKLNETLL</sequence>
<dbReference type="Proteomes" id="UP000177905">
    <property type="component" value="Unassembled WGS sequence"/>
</dbReference>
<evidence type="ECO:0008006" key="3">
    <source>
        <dbReference type="Google" id="ProtNLM"/>
    </source>
</evidence>
<accession>A0A1F4S9D7</accession>
<evidence type="ECO:0000313" key="2">
    <source>
        <dbReference type="Proteomes" id="UP000177905"/>
    </source>
</evidence>
<dbReference type="SUPFAM" id="SSF81593">
    <property type="entry name" value="Nucleotidyltransferase substrate binding subunit/domain"/>
    <property type="match status" value="1"/>
</dbReference>
<dbReference type="Gene3D" id="1.20.120.330">
    <property type="entry name" value="Nucleotidyltransferases domain 2"/>
    <property type="match status" value="1"/>
</dbReference>
<dbReference type="NCBIfam" id="TIGR01987">
    <property type="entry name" value="HI0074"/>
    <property type="match status" value="1"/>
</dbReference>
<dbReference type="EMBL" id="MEUA01000010">
    <property type="protein sequence ID" value="OGC16353.1"/>
    <property type="molecule type" value="Genomic_DNA"/>
</dbReference>
<dbReference type="InterPro" id="IPR010235">
    <property type="entry name" value="HepT"/>
</dbReference>
<name>A0A1F4S9D7_UNCSA</name>
<comment type="caution">
    <text evidence="1">The sequence shown here is derived from an EMBL/GenBank/DDBJ whole genome shotgun (WGS) entry which is preliminary data.</text>
</comment>